<dbReference type="InterPro" id="IPR011990">
    <property type="entry name" value="TPR-like_helical_dom_sf"/>
</dbReference>
<proteinExistence type="predicted"/>
<sequence>MLLTQAEDFLAKDPDQAEALIEEALELAPTRADVHFLCGQIMGIQASQSIFSALGYAEKSLNCLKQAAILEPENIDYQYALMMFYTMAPGIAGGDDEIAWQLVNDIAAKDSLMGTRAKLQYFLQNDDEKAFAKTLNEAITTYPQHAEFYYRQGLKLQEDKQFEQALIAFARATNATIDDEDADFKLSALYQIGRNAVFSEQGVSEGIEALLSYVEQPFDNEELPSKPWAHYRLAQLYKLQNDKAPMKMHLAMAADTDDERLQDTLDDF</sequence>
<organism evidence="1 2">
    <name type="scientific">Alteromonas lipolytica</name>
    <dbReference type="NCBI Taxonomy" id="1856405"/>
    <lineage>
        <taxon>Bacteria</taxon>
        <taxon>Pseudomonadati</taxon>
        <taxon>Pseudomonadota</taxon>
        <taxon>Gammaproteobacteria</taxon>
        <taxon>Alteromonadales</taxon>
        <taxon>Alteromonadaceae</taxon>
        <taxon>Alteromonas/Salinimonas group</taxon>
        <taxon>Alteromonas</taxon>
    </lineage>
</organism>
<reference evidence="1 2" key="1">
    <citation type="submission" date="2016-09" db="EMBL/GenBank/DDBJ databases">
        <title>Alteromonas lipolytica, a new species isolated from sea water.</title>
        <authorList>
            <person name="Wu Y.-H."/>
            <person name="Cheng H."/>
            <person name="Xu X.-W."/>
        </authorList>
    </citation>
    <scope>NUCLEOTIDE SEQUENCE [LARGE SCALE GENOMIC DNA]</scope>
    <source>
        <strain evidence="1 2">JW12</strain>
    </source>
</reference>
<keyword evidence="2" id="KW-1185">Reference proteome</keyword>
<accession>A0A1E8F902</accession>
<dbReference type="Gene3D" id="1.25.40.10">
    <property type="entry name" value="Tetratricopeptide repeat domain"/>
    <property type="match status" value="2"/>
</dbReference>
<dbReference type="SUPFAM" id="SSF48452">
    <property type="entry name" value="TPR-like"/>
    <property type="match status" value="1"/>
</dbReference>
<gene>
    <name evidence="1" type="ORF">BFC17_06670</name>
</gene>
<comment type="caution">
    <text evidence="1">The sequence shown here is derived from an EMBL/GenBank/DDBJ whole genome shotgun (WGS) entry which is preliminary data.</text>
</comment>
<dbReference type="Proteomes" id="UP000176037">
    <property type="component" value="Unassembled WGS sequence"/>
</dbReference>
<protein>
    <recommendedName>
        <fullName evidence="3">Tetratricopeptide repeat protein</fullName>
    </recommendedName>
</protein>
<evidence type="ECO:0008006" key="3">
    <source>
        <dbReference type="Google" id="ProtNLM"/>
    </source>
</evidence>
<name>A0A1E8F902_9ALTE</name>
<dbReference type="EMBL" id="MJIC01000017">
    <property type="protein sequence ID" value="OFI32394.1"/>
    <property type="molecule type" value="Genomic_DNA"/>
</dbReference>
<dbReference type="STRING" id="1856405.BFC17_06670"/>
<evidence type="ECO:0000313" key="1">
    <source>
        <dbReference type="EMBL" id="OFI32394.1"/>
    </source>
</evidence>
<dbReference type="AlphaFoldDB" id="A0A1E8F902"/>
<evidence type="ECO:0000313" key="2">
    <source>
        <dbReference type="Proteomes" id="UP000176037"/>
    </source>
</evidence>